<dbReference type="InterPro" id="IPR017455">
    <property type="entry name" value="Znf_FYVE-rel"/>
</dbReference>
<dbReference type="PIRSF" id="PIRSF036956">
    <property type="entry name" value="Hrs_Vps27"/>
    <property type="match status" value="1"/>
</dbReference>
<dbReference type="PROSITE" id="PS50330">
    <property type="entry name" value="UIM"/>
    <property type="match status" value="1"/>
</dbReference>
<evidence type="ECO:0000313" key="12">
    <source>
        <dbReference type="EMBL" id="KAF6039434.1"/>
    </source>
</evidence>
<evidence type="ECO:0000256" key="2">
    <source>
        <dbReference type="ARBA" id="ARBA00015450"/>
    </source>
</evidence>
<dbReference type="Gene3D" id="3.30.40.10">
    <property type="entry name" value="Zinc/RING finger domain, C3HC4 (zinc finger)"/>
    <property type="match status" value="1"/>
</dbReference>
<dbReference type="AlphaFoldDB" id="A0A7J7KMP4"/>
<evidence type="ECO:0000256" key="1">
    <source>
        <dbReference type="ARBA" id="ARBA00004496"/>
    </source>
</evidence>
<feature type="region of interest" description="Disordered" evidence="9">
    <location>
        <begin position="340"/>
        <end position="414"/>
    </location>
</feature>
<feature type="region of interest" description="Disordered" evidence="9">
    <location>
        <begin position="494"/>
        <end position="517"/>
    </location>
</feature>
<feature type="domain" description="FYVE-type" evidence="10">
    <location>
        <begin position="162"/>
        <end position="222"/>
    </location>
</feature>
<sequence length="517" mass="58108">MANFGTGKSGFNKALDKGTSPQLTEPDWDAIIFICDLIRSGEIKAKYAVDGIMKKISLDNQNSAKNALQILESIVKNCGPTVHSEVANLSFMEFMKNQSKLKTDSVKAKILELIQCWAFAFRDNSEYQVVTDTFNEMKNTGVSFPTLREADAMFTSEVPPQWKEEESCFACRTDFGMLTRRHHCRACGQSFCSKCSSKTSTIPKFGIEKEVRVCDACYAKLNKTKGGAEVTDDESGLPQEYLNSPLYKQSLTQRKSKEEIEEEEQLQLALAISQSEAEAKDQEKRKRQTFMSLDATPPAGMGDDSSRTVVAQPTGPKIELDNDLMTPELQKYLNRNYWEQRQKETTPSPATSTAQTQPAQNSRSYEPVATTPSAPPPSQSEPLYSSINKYTDKNSLQTAPVERDAVPEESDADKEQFMKAMSSSIDVFVNRMNSDSVRGRSIINDSAVQTLFATLQNMHPQLLSYLQALEDKRSHYESLQDKLAQLRDARDALTSLRDEHAEKRRIEPRKPRESKSK</sequence>
<dbReference type="InterPro" id="IPR003903">
    <property type="entry name" value="UIM_dom"/>
</dbReference>
<dbReference type="SMART" id="SM00288">
    <property type="entry name" value="VHS"/>
    <property type="match status" value="1"/>
</dbReference>
<evidence type="ECO:0000256" key="3">
    <source>
        <dbReference type="ARBA" id="ARBA00022490"/>
    </source>
</evidence>
<organism evidence="12 13">
    <name type="scientific">Bugula neritina</name>
    <name type="common">Brown bryozoan</name>
    <name type="synonym">Sertularia neritina</name>
    <dbReference type="NCBI Taxonomy" id="10212"/>
    <lineage>
        <taxon>Eukaryota</taxon>
        <taxon>Metazoa</taxon>
        <taxon>Spiralia</taxon>
        <taxon>Lophotrochozoa</taxon>
        <taxon>Bryozoa</taxon>
        <taxon>Gymnolaemata</taxon>
        <taxon>Cheilostomatida</taxon>
        <taxon>Flustrina</taxon>
        <taxon>Buguloidea</taxon>
        <taxon>Bugulidae</taxon>
        <taxon>Bugula</taxon>
    </lineage>
</organism>
<dbReference type="InterPro" id="IPR024641">
    <property type="entry name" value="HRS_helical"/>
</dbReference>
<dbReference type="GO" id="GO:0008270">
    <property type="term" value="F:zinc ion binding"/>
    <property type="evidence" value="ECO:0007669"/>
    <property type="project" value="UniProtKB-KW"/>
</dbReference>
<keyword evidence="5" id="KW-0479">Metal-binding</keyword>
<protein>
    <recommendedName>
        <fullName evidence="2">Hepatocyte growth factor-regulated tyrosine kinase substrate</fullName>
    </recommendedName>
</protein>
<keyword evidence="13" id="KW-1185">Reference proteome</keyword>
<dbReference type="Pfam" id="PF01363">
    <property type="entry name" value="FYVE"/>
    <property type="match status" value="1"/>
</dbReference>
<dbReference type="OrthoDB" id="957735at2759"/>
<dbReference type="InterPro" id="IPR002014">
    <property type="entry name" value="VHS_dom"/>
</dbReference>
<dbReference type="GO" id="GO:0035091">
    <property type="term" value="F:phosphatidylinositol binding"/>
    <property type="evidence" value="ECO:0007669"/>
    <property type="project" value="InterPro"/>
</dbReference>
<dbReference type="Proteomes" id="UP000593567">
    <property type="component" value="Unassembled WGS sequence"/>
</dbReference>
<evidence type="ECO:0000256" key="4">
    <source>
        <dbReference type="ARBA" id="ARBA00022553"/>
    </source>
</evidence>
<dbReference type="CDD" id="cd21387">
    <property type="entry name" value="GAT_Hrs"/>
    <property type="match status" value="1"/>
</dbReference>
<name>A0A7J7KMP4_BUGNE</name>
<dbReference type="Gene3D" id="1.25.40.90">
    <property type="match status" value="1"/>
</dbReference>
<proteinExistence type="predicted"/>
<dbReference type="Pfam" id="PF12210">
    <property type="entry name" value="Hrs_helical"/>
    <property type="match status" value="1"/>
</dbReference>
<accession>A0A7J7KMP4</accession>
<keyword evidence="3" id="KW-0963">Cytoplasm</keyword>
<keyword evidence="6 8" id="KW-0863">Zinc-finger</keyword>
<dbReference type="GO" id="GO:0032456">
    <property type="term" value="P:endocytic recycling"/>
    <property type="evidence" value="ECO:0007669"/>
    <property type="project" value="TreeGrafter"/>
</dbReference>
<evidence type="ECO:0000256" key="9">
    <source>
        <dbReference type="SAM" id="MobiDB-lite"/>
    </source>
</evidence>
<keyword evidence="7" id="KW-0862">Zinc</keyword>
<dbReference type="InterPro" id="IPR008942">
    <property type="entry name" value="ENTH_VHS"/>
</dbReference>
<evidence type="ECO:0000256" key="8">
    <source>
        <dbReference type="PROSITE-ProRule" id="PRU00091"/>
    </source>
</evidence>
<dbReference type="GO" id="GO:0031623">
    <property type="term" value="P:receptor internalization"/>
    <property type="evidence" value="ECO:0007669"/>
    <property type="project" value="TreeGrafter"/>
</dbReference>
<feature type="domain" description="VHS" evidence="11">
    <location>
        <begin position="18"/>
        <end position="145"/>
    </location>
</feature>
<dbReference type="PROSITE" id="PS50179">
    <property type="entry name" value="VHS"/>
    <property type="match status" value="1"/>
</dbReference>
<evidence type="ECO:0000259" key="10">
    <source>
        <dbReference type="PROSITE" id="PS50178"/>
    </source>
</evidence>
<gene>
    <name evidence="12" type="ORF">EB796_002264</name>
</gene>
<dbReference type="InterPro" id="IPR013083">
    <property type="entry name" value="Znf_RING/FYVE/PHD"/>
</dbReference>
<dbReference type="InterPro" id="IPR011011">
    <property type="entry name" value="Znf_FYVE_PHD"/>
</dbReference>
<comment type="subcellular location">
    <subcellularLocation>
        <location evidence="1">Cytoplasm</location>
    </subcellularLocation>
</comment>
<evidence type="ECO:0000259" key="11">
    <source>
        <dbReference type="PROSITE" id="PS50179"/>
    </source>
</evidence>
<dbReference type="Pfam" id="PF00790">
    <property type="entry name" value="VHS"/>
    <property type="match status" value="1"/>
</dbReference>
<feature type="compositionally biased region" description="Polar residues" evidence="9">
    <location>
        <begin position="383"/>
        <end position="398"/>
    </location>
</feature>
<dbReference type="SUPFAM" id="SSF48464">
    <property type="entry name" value="ENTH/VHS domain"/>
    <property type="match status" value="1"/>
</dbReference>
<dbReference type="Gene3D" id="1.20.5.1940">
    <property type="match status" value="1"/>
</dbReference>
<evidence type="ECO:0000256" key="5">
    <source>
        <dbReference type="ARBA" id="ARBA00022723"/>
    </source>
</evidence>
<feature type="compositionally biased region" description="Low complexity" evidence="9">
    <location>
        <begin position="345"/>
        <end position="372"/>
    </location>
</feature>
<dbReference type="GO" id="GO:0043130">
    <property type="term" value="F:ubiquitin binding"/>
    <property type="evidence" value="ECO:0007669"/>
    <property type="project" value="InterPro"/>
</dbReference>
<dbReference type="InterPro" id="IPR000306">
    <property type="entry name" value="Znf_FYVE"/>
</dbReference>
<evidence type="ECO:0000256" key="6">
    <source>
        <dbReference type="ARBA" id="ARBA00022771"/>
    </source>
</evidence>
<dbReference type="SUPFAM" id="SSF57903">
    <property type="entry name" value="FYVE/PHD zinc finger"/>
    <property type="match status" value="1"/>
</dbReference>
<dbReference type="InterPro" id="IPR017073">
    <property type="entry name" value="HGS/VPS27"/>
</dbReference>
<evidence type="ECO:0000313" key="13">
    <source>
        <dbReference type="Proteomes" id="UP000593567"/>
    </source>
</evidence>
<dbReference type="SMART" id="SM00064">
    <property type="entry name" value="FYVE"/>
    <property type="match status" value="1"/>
</dbReference>
<dbReference type="EMBL" id="VXIV02000262">
    <property type="protein sequence ID" value="KAF6039434.1"/>
    <property type="molecule type" value="Genomic_DNA"/>
</dbReference>
<keyword evidence="4" id="KW-0597">Phosphoprotein</keyword>
<evidence type="ECO:0000256" key="7">
    <source>
        <dbReference type="ARBA" id="ARBA00022833"/>
    </source>
</evidence>
<dbReference type="PANTHER" id="PTHR46275">
    <property type="entry name" value="HEPATOCYTE GROWTH FACTOR-REGULATED TYROSINE KINASE SUBSTRATE"/>
    <property type="match status" value="1"/>
</dbReference>
<dbReference type="GO" id="GO:0005769">
    <property type="term" value="C:early endosome"/>
    <property type="evidence" value="ECO:0007669"/>
    <property type="project" value="TreeGrafter"/>
</dbReference>
<dbReference type="PANTHER" id="PTHR46275:SF1">
    <property type="entry name" value="HEPATOCYTE GROWTH FACTOR-REGULATED TYROSINE KINASE SUBSTRATE"/>
    <property type="match status" value="1"/>
</dbReference>
<dbReference type="PROSITE" id="PS50178">
    <property type="entry name" value="ZF_FYVE"/>
    <property type="match status" value="1"/>
</dbReference>
<reference evidence="12" key="1">
    <citation type="submission" date="2020-06" db="EMBL/GenBank/DDBJ databases">
        <title>Draft genome of Bugula neritina, a colonial animal packing powerful symbionts and potential medicines.</title>
        <authorList>
            <person name="Rayko M."/>
        </authorList>
    </citation>
    <scope>NUCLEOTIDE SEQUENCE [LARGE SCALE GENOMIC DNA]</scope>
    <source>
        <strain evidence="12">Kwan_BN1</strain>
    </source>
</reference>
<feature type="region of interest" description="Disordered" evidence="9">
    <location>
        <begin position="274"/>
        <end position="326"/>
    </location>
</feature>
<dbReference type="CDD" id="cd15720">
    <property type="entry name" value="FYVE_Hrs"/>
    <property type="match status" value="1"/>
</dbReference>
<comment type="caution">
    <text evidence="12">The sequence shown here is derived from an EMBL/GenBank/DDBJ whole genome shotgun (WGS) entry which is preliminary data.</text>
</comment>